<dbReference type="PANTHER" id="PTHR45649">
    <property type="entry name" value="AMINO-ACID PERMEASE BAT1"/>
    <property type="match status" value="1"/>
</dbReference>
<feature type="transmembrane region" description="Helical" evidence="6">
    <location>
        <begin position="315"/>
        <end position="338"/>
    </location>
</feature>
<dbReference type="EMBL" id="JADCTT010000005">
    <property type="protein sequence ID" value="KAF9751448.1"/>
    <property type="molecule type" value="Genomic_DNA"/>
</dbReference>
<dbReference type="GO" id="GO:0016020">
    <property type="term" value="C:membrane"/>
    <property type="evidence" value="ECO:0007669"/>
    <property type="project" value="UniProtKB-SubCell"/>
</dbReference>
<proteinExistence type="predicted"/>
<dbReference type="Pfam" id="PF13520">
    <property type="entry name" value="AA_permease_2"/>
    <property type="match status" value="1"/>
</dbReference>
<evidence type="ECO:0000313" key="8">
    <source>
        <dbReference type="Proteomes" id="UP000616885"/>
    </source>
</evidence>
<evidence type="ECO:0000256" key="3">
    <source>
        <dbReference type="ARBA" id="ARBA00022692"/>
    </source>
</evidence>
<feature type="transmembrane region" description="Helical" evidence="6">
    <location>
        <begin position="145"/>
        <end position="164"/>
    </location>
</feature>
<feature type="transmembrane region" description="Helical" evidence="6">
    <location>
        <begin position="468"/>
        <end position="487"/>
    </location>
</feature>
<name>A0A8H7TNT9_BIOOC</name>
<keyword evidence="5 6" id="KW-0472">Membrane</keyword>
<sequence>MSSQGEADDRELEAQGYVPAIPRRFSLWSLLSLGFTLTATWNAVGITIGTSLAESSSSGVVWTLVIAALMNLTVALGMAELASAYPNSGAQYYWSYKVASPEWAPFASYVICGWWLGLASVCNFVAAMVLAIYQLYVPEYTIHPWHQWLCYVAILCAAALLNMLGMSLLPALNQCLLYFSLSTLAVTITAILAGSYPNYQSNTWVFTDAENMNKSYSKGILFILCLLNSTYGFMGSDAGAHMAEEIPSPSINVPKIIVSLIFIPHITVVLRLIAEAALPFAISCIYVVTDVERIVNPPSGISLLEIYHQATGSKLVTSLLLGAFATCLFGCAVANITGSSRQIWAASRDNCHPMSAWLAVIHPKHQMPANAACATVVLTAIYGLIFVGSTTAFASMVSANIVFMMASYVIPQGIAAYRGRSSVLPARNFDLGKFGLPINVISCIWFGFLAVVACAPTVRPVSLSNMNWVSAVILFIAAYIVLAWHFWQRQIFKGPKRCQRVEEQGPVQASGHLAEKERKAD</sequence>
<dbReference type="AlphaFoldDB" id="A0A8H7TNT9"/>
<keyword evidence="4 6" id="KW-1133">Transmembrane helix</keyword>
<evidence type="ECO:0000256" key="2">
    <source>
        <dbReference type="ARBA" id="ARBA00022448"/>
    </source>
</evidence>
<dbReference type="PANTHER" id="PTHR45649:SF11">
    <property type="entry name" value="TRANSPORTER, PUTATIVE (EUROFUNG)-RELATED"/>
    <property type="match status" value="1"/>
</dbReference>
<organism evidence="7 8">
    <name type="scientific">Bionectria ochroleuca</name>
    <name type="common">Gliocladium roseum</name>
    <dbReference type="NCBI Taxonomy" id="29856"/>
    <lineage>
        <taxon>Eukaryota</taxon>
        <taxon>Fungi</taxon>
        <taxon>Dikarya</taxon>
        <taxon>Ascomycota</taxon>
        <taxon>Pezizomycotina</taxon>
        <taxon>Sordariomycetes</taxon>
        <taxon>Hypocreomycetidae</taxon>
        <taxon>Hypocreales</taxon>
        <taxon>Bionectriaceae</taxon>
        <taxon>Clonostachys</taxon>
    </lineage>
</organism>
<dbReference type="Proteomes" id="UP000616885">
    <property type="component" value="Unassembled WGS sequence"/>
</dbReference>
<dbReference type="GO" id="GO:0022857">
    <property type="term" value="F:transmembrane transporter activity"/>
    <property type="evidence" value="ECO:0007669"/>
    <property type="project" value="InterPro"/>
</dbReference>
<evidence type="ECO:0000256" key="5">
    <source>
        <dbReference type="ARBA" id="ARBA00023136"/>
    </source>
</evidence>
<feature type="transmembrane region" description="Helical" evidence="6">
    <location>
        <begin position="256"/>
        <end position="289"/>
    </location>
</feature>
<evidence type="ECO:0008006" key="9">
    <source>
        <dbReference type="Google" id="ProtNLM"/>
    </source>
</evidence>
<accession>A0A8H7TNT9</accession>
<comment type="caution">
    <text evidence="7">The sequence shown here is derived from an EMBL/GenBank/DDBJ whole genome shotgun (WGS) entry which is preliminary data.</text>
</comment>
<evidence type="ECO:0000313" key="7">
    <source>
        <dbReference type="EMBL" id="KAF9751448.1"/>
    </source>
</evidence>
<feature type="transmembrane region" description="Helical" evidence="6">
    <location>
        <begin position="369"/>
        <end position="387"/>
    </location>
</feature>
<feature type="transmembrane region" description="Helical" evidence="6">
    <location>
        <begin position="393"/>
        <end position="417"/>
    </location>
</feature>
<dbReference type="Gene3D" id="1.20.1740.10">
    <property type="entry name" value="Amino acid/polyamine transporter I"/>
    <property type="match status" value="1"/>
</dbReference>
<keyword evidence="3 6" id="KW-0812">Transmembrane</keyword>
<feature type="transmembrane region" description="Helical" evidence="6">
    <location>
        <begin position="216"/>
        <end position="235"/>
    </location>
</feature>
<feature type="transmembrane region" description="Helical" evidence="6">
    <location>
        <begin position="106"/>
        <end position="133"/>
    </location>
</feature>
<gene>
    <name evidence="7" type="ORF">IM811_013242</name>
</gene>
<evidence type="ECO:0000256" key="6">
    <source>
        <dbReference type="SAM" id="Phobius"/>
    </source>
</evidence>
<feature type="transmembrane region" description="Helical" evidence="6">
    <location>
        <begin position="60"/>
        <end position="85"/>
    </location>
</feature>
<reference evidence="7" key="1">
    <citation type="submission" date="2020-10" db="EMBL/GenBank/DDBJ databases">
        <title>High-Quality Genome Resource of Clonostachys rosea strain S41 by Oxford Nanopore Long-Read Sequencing.</title>
        <authorList>
            <person name="Wang H."/>
        </authorList>
    </citation>
    <scope>NUCLEOTIDE SEQUENCE</scope>
    <source>
        <strain evidence="7">S41</strain>
    </source>
</reference>
<evidence type="ECO:0000256" key="4">
    <source>
        <dbReference type="ARBA" id="ARBA00022989"/>
    </source>
</evidence>
<feature type="transmembrane region" description="Helical" evidence="6">
    <location>
        <begin position="27"/>
        <end position="48"/>
    </location>
</feature>
<keyword evidence="2" id="KW-0813">Transport</keyword>
<protein>
    <recommendedName>
        <fullName evidence="9">Amino acid permease/ SLC12A domain-containing protein</fullName>
    </recommendedName>
</protein>
<comment type="subcellular location">
    <subcellularLocation>
        <location evidence="1">Membrane</location>
        <topology evidence="1">Multi-pass membrane protein</topology>
    </subcellularLocation>
</comment>
<feature type="transmembrane region" description="Helical" evidence="6">
    <location>
        <begin position="176"/>
        <end position="196"/>
    </location>
</feature>
<dbReference type="InterPro" id="IPR002293">
    <property type="entry name" value="AA/rel_permease1"/>
</dbReference>
<feature type="transmembrane region" description="Helical" evidence="6">
    <location>
        <begin position="438"/>
        <end position="462"/>
    </location>
</feature>
<evidence type="ECO:0000256" key="1">
    <source>
        <dbReference type="ARBA" id="ARBA00004141"/>
    </source>
</evidence>
<dbReference type="PIRSF" id="PIRSF006060">
    <property type="entry name" value="AA_transporter"/>
    <property type="match status" value="1"/>
</dbReference>